<name>A0AAD4QYI0_9BILA</name>
<accession>A0AAD4QYI0</accession>
<feature type="compositionally biased region" description="Basic residues" evidence="1">
    <location>
        <begin position="215"/>
        <end position="233"/>
    </location>
</feature>
<protein>
    <submittedName>
        <fullName evidence="2">Uncharacterized protein</fullName>
    </submittedName>
</protein>
<evidence type="ECO:0000313" key="2">
    <source>
        <dbReference type="EMBL" id="KAI1697930.1"/>
    </source>
</evidence>
<dbReference type="EMBL" id="JAKKPZ010000243">
    <property type="protein sequence ID" value="KAI1697930.1"/>
    <property type="molecule type" value="Genomic_DNA"/>
</dbReference>
<proteinExistence type="predicted"/>
<reference evidence="2" key="1">
    <citation type="submission" date="2022-01" db="EMBL/GenBank/DDBJ databases">
        <title>Genome Sequence Resource for Two Populations of Ditylenchus destructor, the Migratory Endoparasitic Phytonematode.</title>
        <authorList>
            <person name="Zhang H."/>
            <person name="Lin R."/>
            <person name="Xie B."/>
        </authorList>
    </citation>
    <scope>NUCLEOTIDE SEQUENCE</scope>
    <source>
        <strain evidence="2">BazhouSP</strain>
    </source>
</reference>
<comment type="caution">
    <text evidence="2">The sequence shown here is derived from an EMBL/GenBank/DDBJ whole genome shotgun (WGS) entry which is preliminary data.</text>
</comment>
<gene>
    <name evidence="2" type="ORF">DdX_18205</name>
</gene>
<organism evidence="2 3">
    <name type="scientific">Ditylenchus destructor</name>
    <dbReference type="NCBI Taxonomy" id="166010"/>
    <lineage>
        <taxon>Eukaryota</taxon>
        <taxon>Metazoa</taxon>
        <taxon>Ecdysozoa</taxon>
        <taxon>Nematoda</taxon>
        <taxon>Chromadorea</taxon>
        <taxon>Rhabditida</taxon>
        <taxon>Tylenchina</taxon>
        <taxon>Tylenchomorpha</taxon>
        <taxon>Sphaerularioidea</taxon>
        <taxon>Anguinidae</taxon>
        <taxon>Anguininae</taxon>
        <taxon>Ditylenchus</taxon>
    </lineage>
</organism>
<keyword evidence="3" id="KW-1185">Reference proteome</keyword>
<dbReference type="Proteomes" id="UP001201812">
    <property type="component" value="Unassembled WGS sequence"/>
</dbReference>
<dbReference type="AlphaFoldDB" id="A0AAD4QYI0"/>
<evidence type="ECO:0000256" key="1">
    <source>
        <dbReference type="SAM" id="MobiDB-lite"/>
    </source>
</evidence>
<sequence length="335" mass="37517">MDQQVPTTRDAQVSSTQSNGYSSVATLNTTAPHYYGTNDYMEQDPQHWGQIGHSFNAYINEQPRAALPNFDNYSYGYSEPSHPVPHGQSFPYGSLAGQTQPVSSLNASSNYYGSNAGIGSMRCVTHAHNANVSQPPFVAFSEAASPMFNGQTSHPNGTAIQPVSSLNASSNYYVSNAGIESMQSVTHAHNVNVSQPHQNQLPEVQSEEDSALRERKMKSAKISKTCRKRKNKKFEKSRETSSEELKLAEHFLAHISNFHGLHPNYLEYLYEFGAILKENALLLISCHEHENEAPTDEVEVKAQKCLADNNNFIARWPYLQDEHQYVPQLDQQNYW</sequence>
<feature type="region of interest" description="Disordered" evidence="1">
    <location>
        <begin position="1"/>
        <end position="24"/>
    </location>
</feature>
<evidence type="ECO:0000313" key="3">
    <source>
        <dbReference type="Proteomes" id="UP001201812"/>
    </source>
</evidence>
<feature type="region of interest" description="Disordered" evidence="1">
    <location>
        <begin position="195"/>
        <end position="240"/>
    </location>
</feature>